<comment type="caution">
    <text evidence="2">The sequence shown here is derived from an EMBL/GenBank/DDBJ whole genome shotgun (WGS) entry which is preliminary data.</text>
</comment>
<reference evidence="2 3" key="1">
    <citation type="submission" date="2019-05" db="EMBL/GenBank/DDBJ databases">
        <title>Another draft genome of Portunus trituberculatus and its Hox gene families provides insights of decapod evolution.</title>
        <authorList>
            <person name="Jeong J.-H."/>
            <person name="Song I."/>
            <person name="Kim S."/>
            <person name="Choi T."/>
            <person name="Kim D."/>
            <person name="Ryu S."/>
            <person name="Kim W."/>
        </authorList>
    </citation>
    <scope>NUCLEOTIDE SEQUENCE [LARGE SCALE GENOMIC DNA]</scope>
    <source>
        <tissue evidence="2">Muscle</tissue>
    </source>
</reference>
<keyword evidence="3" id="KW-1185">Reference proteome</keyword>
<evidence type="ECO:0000313" key="3">
    <source>
        <dbReference type="Proteomes" id="UP000324222"/>
    </source>
</evidence>
<feature type="region of interest" description="Disordered" evidence="1">
    <location>
        <begin position="1"/>
        <end position="23"/>
    </location>
</feature>
<organism evidence="2 3">
    <name type="scientific">Portunus trituberculatus</name>
    <name type="common">Swimming crab</name>
    <name type="synonym">Neptunus trituberculatus</name>
    <dbReference type="NCBI Taxonomy" id="210409"/>
    <lineage>
        <taxon>Eukaryota</taxon>
        <taxon>Metazoa</taxon>
        <taxon>Ecdysozoa</taxon>
        <taxon>Arthropoda</taxon>
        <taxon>Crustacea</taxon>
        <taxon>Multicrustacea</taxon>
        <taxon>Malacostraca</taxon>
        <taxon>Eumalacostraca</taxon>
        <taxon>Eucarida</taxon>
        <taxon>Decapoda</taxon>
        <taxon>Pleocyemata</taxon>
        <taxon>Brachyura</taxon>
        <taxon>Eubrachyura</taxon>
        <taxon>Portunoidea</taxon>
        <taxon>Portunidae</taxon>
        <taxon>Portuninae</taxon>
        <taxon>Portunus</taxon>
    </lineage>
</organism>
<evidence type="ECO:0000313" key="2">
    <source>
        <dbReference type="EMBL" id="MPC86610.1"/>
    </source>
</evidence>
<accession>A0A5B7IPT3</accession>
<gene>
    <name evidence="2" type="ORF">E2C01_081443</name>
</gene>
<dbReference type="EMBL" id="VSRR010071966">
    <property type="protein sequence ID" value="MPC86610.1"/>
    <property type="molecule type" value="Genomic_DNA"/>
</dbReference>
<proteinExistence type="predicted"/>
<name>A0A5B7IPT3_PORTR</name>
<evidence type="ECO:0000256" key="1">
    <source>
        <dbReference type="SAM" id="MobiDB-lite"/>
    </source>
</evidence>
<sequence>MLQKAGFASPRGAGVGRPEASVA</sequence>
<dbReference type="AlphaFoldDB" id="A0A5B7IPT3"/>
<dbReference type="Proteomes" id="UP000324222">
    <property type="component" value="Unassembled WGS sequence"/>
</dbReference>
<protein>
    <submittedName>
        <fullName evidence="2">Uncharacterized protein</fullName>
    </submittedName>
</protein>